<protein>
    <submittedName>
        <fullName evidence="4">3355_t:CDS:1</fullName>
    </submittedName>
</protein>
<dbReference type="PANTHER" id="PTHR31306:SF4">
    <property type="entry name" value="ALPHA-1,2-GALACTOSYLTRANSFERASE"/>
    <property type="match status" value="1"/>
</dbReference>
<feature type="non-terminal residue" evidence="4">
    <location>
        <position position="1"/>
    </location>
</feature>
<organism evidence="4 5">
    <name type="scientific">Dentiscutata erythropus</name>
    <dbReference type="NCBI Taxonomy" id="1348616"/>
    <lineage>
        <taxon>Eukaryota</taxon>
        <taxon>Fungi</taxon>
        <taxon>Fungi incertae sedis</taxon>
        <taxon>Mucoromycota</taxon>
        <taxon>Glomeromycotina</taxon>
        <taxon>Glomeromycetes</taxon>
        <taxon>Diversisporales</taxon>
        <taxon>Gigasporaceae</taxon>
        <taxon>Dentiscutata</taxon>
    </lineage>
</organism>
<evidence type="ECO:0000313" key="5">
    <source>
        <dbReference type="Proteomes" id="UP000789405"/>
    </source>
</evidence>
<evidence type="ECO:0000256" key="1">
    <source>
        <dbReference type="ARBA" id="ARBA00005664"/>
    </source>
</evidence>
<dbReference type="GO" id="GO:0016757">
    <property type="term" value="F:glycosyltransferase activity"/>
    <property type="evidence" value="ECO:0007669"/>
    <property type="project" value="UniProtKB-KW"/>
</dbReference>
<dbReference type="GO" id="GO:0000139">
    <property type="term" value="C:Golgi membrane"/>
    <property type="evidence" value="ECO:0007669"/>
    <property type="project" value="TreeGrafter"/>
</dbReference>
<dbReference type="Pfam" id="PF05637">
    <property type="entry name" value="Glyco_transf_34"/>
    <property type="match status" value="1"/>
</dbReference>
<dbReference type="InterPro" id="IPR029044">
    <property type="entry name" value="Nucleotide-diphossugar_trans"/>
</dbReference>
<sequence length="517" mass="59777">NVEVEPPITYNKNEKIEINTSNHYKILILITSQLREYRKRNLLREVLFGIENNLEPCIRYNMEIYYKFLIPPVNFGNNKELYRNFVGESIEYNDIVNFQNLLGSNFTQETILKWVQTQKDYNITFDHLVLLDGNSIVNLEEIEYNLSYKDTDDDEYIAKLPYVIWGNFEIPSADNAVIIGAEAIKVILENEYLLQNSNYTNLITRAYFYNKENSQTNFSNELESLIFLNDEEGFIVWNGKVEDIPQNPIISIENLIMADDILRVTNHLSIPYVPACHFTTPSEGEPKIAVVTSSSFKDESNNCKQSILDIAYESAKNKRLYSQKHGYSFIPLQTNKRGIVTWGKMDAIKRTLPYYDWVLWIDTNSVITNYDISVVDLLEKLYLIVGERLISDGNVDKEEKYKKGKEEFNEKIEVVIAESKGEGSDTGLLLIKHSGWSFSFIRNVQAIRDKTVMEKGSIWKFLEDFPEFKNRAKYPLNSSPEDWKEGDLIINYGSEKCPAGSIANSLKELNLNVQENS</sequence>
<dbReference type="OrthoDB" id="205108at2759"/>
<comment type="caution">
    <text evidence="4">The sequence shown here is derived from an EMBL/GenBank/DDBJ whole genome shotgun (WGS) entry which is preliminary data.</text>
</comment>
<gene>
    <name evidence="4" type="ORF">DERYTH_LOCUS6989</name>
</gene>
<keyword evidence="5" id="KW-1185">Reference proteome</keyword>
<dbReference type="Gene3D" id="3.90.550.10">
    <property type="entry name" value="Spore Coat Polysaccharide Biosynthesis Protein SpsA, Chain A"/>
    <property type="match status" value="1"/>
</dbReference>
<proteinExistence type="inferred from homology"/>
<dbReference type="EMBL" id="CAJVPY010003279">
    <property type="protein sequence ID" value="CAG8587314.1"/>
    <property type="molecule type" value="Genomic_DNA"/>
</dbReference>
<keyword evidence="2" id="KW-0328">Glycosyltransferase</keyword>
<comment type="similarity">
    <text evidence="1">Belongs to the glycosyltransferase 34 family.</text>
</comment>
<dbReference type="PANTHER" id="PTHR31306">
    <property type="entry name" value="ALPHA-1,6-MANNOSYLTRANSFERASE MNN11-RELATED"/>
    <property type="match status" value="1"/>
</dbReference>
<evidence type="ECO:0000256" key="3">
    <source>
        <dbReference type="ARBA" id="ARBA00022679"/>
    </source>
</evidence>
<dbReference type="InterPro" id="IPR008630">
    <property type="entry name" value="Glyco_trans_34"/>
</dbReference>
<evidence type="ECO:0000313" key="4">
    <source>
        <dbReference type="EMBL" id="CAG8587314.1"/>
    </source>
</evidence>
<dbReference type="AlphaFoldDB" id="A0A9N9G9X9"/>
<keyword evidence="3" id="KW-0808">Transferase</keyword>
<evidence type="ECO:0000256" key="2">
    <source>
        <dbReference type="ARBA" id="ARBA00022676"/>
    </source>
</evidence>
<reference evidence="4" key="1">
    <citation type="submission" date="2021-06" db="EMBL/GenBank/DDBJ databases">
        <authorList>
            <person name="Kallberg Y."/>
            <person name="Tangrot J."/>
            <person name="Rosling A."/>
        </authorList>
    </citation>
    <scope>NUCLEOTIDE SEQUENCE</scope>
    <source>
        <strain evidence="4">MA453B</strain>
    </source>
</reference>
<name>A0A9N9G9X9_9GLOM</name>
<accession>A0A9N9G9X9</accession>
<dbReference type="Proteomes" id="UP000789405">
    <property type="component" value="Unassembled WGS sequence"/>
</dbReference>
<dbReference type="GO" id="GO:0006487">
    <property type="term" value="P:protein N-linked glycosylation"/>
    <property type="evidence" value="ECO:0007669"/>
    <property type="project" value="TreeGrafter"/>
</dbReference>